<evidence type="ECO:0008006" key="3">
    <source>
        <dbReference type="Google" id="ProtNLM"/>
    </source>
</evidence>
<dbReference type="InterPro" id="IPR054833">
    <property type="entry name" value="FormamaseFmdA"/>
</dbReference>
<dbReference type="SUPFAM" id="SSF141130">
    <property type="entry name" value="Acetamidase/Formamidase-like"/>
    <property type="match status" value="1"/>
</dbReference>
<gene>
    <name evidence="1" type="ORF">LTR36_008716</name>
</gene>
<dbReference type="GO" id="GO:0016811">
    <property type="term" value="F:hydrolase activity, acting on carbon-nitrogen (but not peptide) bonds, in linear amides"/>
    <property type="evidence" value="ECO:0007669"/>
    <property type="project" value="InterPro"/>
</dbReference>
<name>A0AAV9JTF9_9PEZI</name>
<dbReference type="AlphaFoldDB" id="A0AAV9JTF9"/>
<comment type="caution">
    <text evidence="1">The sequence shown here is derived from an EMBL/GenBank/DDBJ whole genome shotgun (WGS) entry which is preliminary data.</text>
</comment>
<evidence type="ECO:0000313" key="1">
    <source>
        <dbReference type="EMBL" id="KAK4548943.1"/>
    </source>
</evidence>
<organism evidence="1 2">
    <name type="scientific">Oleoguttula mirabilis</name>
    <dbReference type="NCBI Taxonomy" id="1507867"/>
    <lineage>
        <taxon>Eukaryota</taxon>
        <taxon>Fungi</taxon>
        <taxon>Dikarya</taxon>
        <taxon>Ascomycota</taxon>
        <taxon>Pezizomycotina</taxon>
        <taxon>Dothideomycetes</taxon>
        <taxon>Dothideomycetidae</taxon>
        <taxon>Mycosphaerellales</taxon>
        <taxon>Teratosphaeriaceae</taxon>
        <taxon>Oleoguttula</taxon>
    </lineage>
</organism>
<keyword evidence="2" id="KW-1185">Reference proteome</keyword>
<dbReference type="Pfam" id="PF03069">
    <property type="entry name" value="FmdA_AmdA"/>
    <property type="match status" value="1"/>
</dbReference>
<dbReference type="EMBL" id="JAVFHQ010000006">
    <property type="protein sequence ID" value="KAK4548943.1"/>
    <property type="molecule type" value="Genomic_DNA"/>
</dbReference>
<reference evidence="1 2" key="1">
    <citation type="submission" date="2021-11" db="EMBL/GenBank/DDBJ databases">
        <title>Black yeast isolated from Biological Soil Crust.</title>
        <authorList>
            <person name="Kurbessoian T."/>
        </authorList>
    </citation>
    <scope>NUCLEOTIDE SEQUENCE [LARGE SCALE GENOMIC DNA]</scope>
    <source>
        <strain evidence="1 2">CCFEE 5522</strain>
    </source>
</reference>
<dbReference type="Gene3D" id="2.60.120.580">
    <property type="entry name" value="Acetamidase/Formamidase-like domains"/>
    <property type="match status" value="1"/>
</dbReference>
<protein>
    <recommendedName>
        <fullName evidence="3">Formamidase</fullName>
    </recommendedName>
</protein>
<evidence type="ECO:0000313" key="2">
    <source>
        <dbReference type="Proteomes" id="UP001324427"/>
    </source>
</evidence>
<accession>A0AAV9JTF9</accession>
<sequence>MGKEGIRYAAKVDLNTDAAKQPHLHNRWHPDIPACGTIKNGETVKIECVDWTGGQIGNNDSADDVQNVDLTRIHYLSGPFEIETAEPGDVLVVDIQDVQPFEDHPWGFTGIFAKENGGGFLDELYPKAAKAIWDFEGIYCSSRHIPGVKFAGLIHPGILGCAPSHEILKTWNDREGQLIKECSHMGRDVALPPQPQNVHAGSGEGDVKEKVGKEGARTVPGRPEHGGNCDIKNLSRGSKVYLPVHVKGAKFSVGDLHFSQGDGEISFCGAIEMAGVITIKFSVMKGGVKHLAMKSPIYVPGPVEPQFGPGRYIYFEGFSVDENGKQYYLDTTVAYRQTCLRIIEYLRRYGYDDYQIYLLLSCAPVQGHVAGIVDIPNSCTTIGVPKDIFDFDISPEAPADKRELGSCAFASS</sequence>
<dbReference type="NCBIfam" id="NF045496">
    <property type="entry name" value="FormamaseFmdA"/>
    <property type="match status" value="1"/>
</dbReference>
<proteinExistence type="predicted"/>
<dbReference type="InterPro" id="IPR004304">
    <property type="entry name" value="FmdA_AmdA"/>
</dbReference>
<dbReference type="PANTHER" id="PTHR31891:SF1">
    <property type="entry name" value="FORMAMIDASE C869.04-RELATED"/>
    <property type="match status" value="1"/>
</dbReference>
<dbReference type="Proteomes" id="UP001324427">
    <property type="component" value="Unassembled WGS sequence"/>
</dbReference>
<dbReference type="PANTHER" id="PTHR31891">
    <property type="entry name" value="FORMAMIDASE C869.04-RELATED"/>
    <property type="match status" value="1"/>
</dbReference>